<dbReference type="InterPro" id="IPR001128">
    <property type="entry name" value="Cyt_P450"/>
</dbReference>
<gene>
    <name evidence="11" type="ORF">HHUSO_G10851</name>
</gene>
<dbReference type="PANTHER" id="PTHR24300:SF326">
    <property type="entry name" value="CYTOCHROME P450-RELATED"/>
    <property type="match status" value="1"/>
</dbReference>
<keyword evidence="9" id="KW-0503">Monooxygenase</keyword>
<dbReference type="PANTHER" id="PTHR24300">
    <property type="entry name" value="CYTOCHROME P450 508A4-RELATED"/>
    <property type="match status" value="1"/>
</dbReference>
<protein>
    <submittedName>
        <fullName evidence="11">Cytochrome P450 2B19-like</fullName>
    </submittedName>
</protein>
<dbReference type="PRINTS" id="PR00463">
    <property type="entry name" value="EP450I"/>
</dbReference>
<dbReference type="EMBL" id="JAHFZB010000008">
    <property type="protein sequence ID" value="KAK6487107.1"/>
    <property type="molecule type" value="Genomic_DNA"/>
</dbReference>
<keyword evidence="12" id="KW-1185">Reference proteome</keyword>
<evidence type="ECO:0000256" key="5">
    <source>
        <dbReference type="ARBA" id="ARBA00022723"/>
    </source>
</evidence>
<evidence type="ECO:0000256" key="3">
    <source>
        <dbReference type="ARBA" id="ARBA00010617"/>
    </source>
</evidence>
<dbReference type="PROSITE" id="PS00086">
    <property type="entry name" value="CYTOCHROME_P450"/>
    <property type="match status" value="1"/>
</dbReference>
<evidence type="ECO:0000256" key="7">
    <source>
        <dbReference type="ARBA" id="ARBA00023004"/>
    </source>
</evidence>
<dbReference type="CDD" id="cd11026">
    <property type="entry name" value="CYP2"/>
    <property type="match status" value="1"/>
</dbReference>
<feature type="transmembrane region" description="Helical" evidence="10">
    <location>
        <begin position="12"/>
        <end position="32"/>
    </location>
</feature>
<keyword evidence="8 10" id="KW-0472">Membrane</keyword>
<dbReference type="InterPro" id="IPR050182">
    <property type="entry name" value="Cytochrome_P450_fam2"/>
</dbReference>
<comment type="subcellular location">
    <subcellularLocation>
        <location evidence="2">Membrane</location>
    </subcellularLocation>
</comment>
<dbReference type="InterPro" id="IPR002401">
    <property type="entry name" value="Cyt_P450_E_grp-I"/>
</dbReference>
<evidence type="ECO:0000256" key="8">
    <source>
        <dbReference type="ARBA" id="ARBA00023136"/>
    </source>
</evidence>
<dbReference type="PRINTS" id="PR00385">
    <property type="entry name" value="P450"/>
</dbReference>
<evidence type="ECO:0000256" key="9">
    <source>
        <dbReference type="RuleBase" id="RU000461"/>
    </source>
</evidence>
<keyword evidence="7 9" id="KW-0408">Iron</keyword>
<keyword evidence="4 9" id="KW-0349">Heme</keyword>
<comment type="similarity">
    <text evidence="3 9">Belongs to the cytochrome P450 family.</text>
</comment>
<keyword evidence="10" id="KW-1133">Transmembrane helix</keyword>
<name>A0ABR0ZQK6_HUSHU</name>
<dbReference type="InterPro" id="IPR008069">
    <property type="entry name" value="Cyt_P450_E_grp-I_CYP2D-like"/>
</dbReference>
<proteinExistence type="inferred from homology"/>
<dbReference type="PRINTS" id="PR01686">
    <property type="entry name" value="EP450ICYP2D"/>
</dbReference>
<evidence type="ECO:0000256" key="10">
    <source>
        <dbReference type="SAM" id="Phobius"/>
    </source>
</evidence>
<keyword evidence="6 9" id="KW-0560">Oxidoreductase</keyword>
<comment type="caution">
    <text evidence="11">The sequence shown here is derived from an EMBL/GenBank/DDBJ whole genome shotgun (WGS) entry which is preliminary data.</text>
</comment>
<dbReference type="Proteomes" id="UP001369086">
    <property type="component" value="Unassembled WGS sequence"/>
</dbReference>
<evidence type="ECO:0000256" key="4">
    <source>
        <dbReference type="ARBA" id="ARBA00022617"/>
    </source>
</evidence>
<evidence type="ECO:0000313" key="11">
    <source>
        <dbReference type="EMBL" id="KAK6487107.1"/>
    </source>
</evidence>
<evidence type="ECO:0000256" key="2">
    <source>
        <dbReference type="ARBA" id="ARBA00004370"/>
    </source>
</evidence>
<evidence type="ECO:0000256" key="1">
    <source>
        <dbReference type="ARBA" id="ARBA00001971"/>
    </source>
</evidence>
<accession>A0ABR0ZQK6</accession>
<dbReference type="Pfam" id="PF00067">
    <property type="entry name" value="p450"/>
    <property type="match status" value="1"/>
</dbReference>
<dbReference type="Gene3D" id="1.10.630.10">
    <property type="entry name" value="Cytochrome P450"/>
    <property type="match status" value="1"/>
</dbReference>
<comment type="cofactor">
    <cofactor evidence="1">
        <name>heme</name>
        <dbReference type="ChEBI" id="CHEBI:30413"/>
    </cofactor>
</comment>
<sequence length="507" mass="57659">METVGAILNSPLQAVASAVIFGAVFLFIFEILSIKFPRYRKPPGPTPLPFIGNSLLLARAPFKTFAQMREKYGDISLVYIGRTPTVVLSGFSVIKEALVQAGVEFAGRPTIPVLDWIVHGLGIVMAPYGLSWKQQRRFSLTTLRNFGLGKKSLEDRVSEEALFLVRELEKQGGKPINPQFTVYNAVSNIICSVVFGSRFEYDDEDFRHLLHIINRNVQLVSSLTAQVFNLVPFIKHLPGPHQQIRRNSIEVMAFIGKLYREHKETFDPENLRDFLDAYILEMDKQKSNPESTFFEENLFMTIADLFLAGTDTTATTLRWGLLYMSQYPEVQERCHQEIAREVGYDRTPSLNDKDRLPYVEATIREIQRVGNIVPMGVPRQVTKDTKLRGYTLPKGTQVFCNLSSVLNDKDHWKFPDQFNPENFLDDQGRFCKRESFIPFGTGLRVCPGEQLARLELFVYFSVLLQRLEFIWPDGSGTPDLAGSFGLLRNPLPFQVICQSRDRAGQAK</sequence>
<dbReference type="InterPro" id="IPR017972">
    <property type="entry name" value="Cyt_P450_CS"/>
</dbReference>
<organism evidence="11 12">
    <name type="scientific">Huso huso</name>
    <name type="common">Beluga</name>
    <name type="synonym">Acipenser huso</name>
    <dbReference type="NCBI Taxonomy" id="61971"/>
    <lineage>
        <taxon>Eukaryota</taxon>
        <taxon>Metazoa</taxon>
        <taxon>Chordata</taxon>
        <taxon>Craniata</taxon>
        <taxon>Vertebrata</taxon>
        <taxon>Euteleostomi</taxon>
        <taxon>Actinopterygii</taxon>
        <taxon>Chondrostei</taxon>
        <taxon>Acipenseriformes</taxon>
        <taxon>Acipenseridae</taxon>
        <taxon>Huso</taxon>
    </lineage>
</organism>
<keyword evidence="10" id="KW-0812">Transmembrane</keyword>
<evidence type="ECO:0000313" key="12">
    <source>
        <dbReference type="Proteomes" id="UP001369086"/>
    </source>
</evidence>
<keyword evidence="5 9" id="KW-0479">Metal-binding</keyword>
<dbReference type="InterPro" id="IPR036396">
    <property type="entry name" value="Cyt_P450_sf"/>
</dbReference>
<evidence type="ECO:0000256" key="6">
    <source>
        <dbReference type="ARBA" id="ARBA00023002"/>
    </source>
</evidence>
<reference evidence="11 12" key="1">
    <citation type="submission" date="2021-05" db="EMBL/GenBank/DDBJ databases">
        <authorList>
            <person name="Zahm M."/>
            <person name="Klopp C."/>
            <person name="Cabau C."/>
            <person name="Kuhl H."/>
            <person name="Suciu R."/>
            <person name="Ciorpac M."/>
            <person name="Holostenco D."/>
            <person name="Gessner J."/>
            <person name="Wuertz S."/>
            <person name="Hohne C."/>
            <person name="Stock M."/>
            <person name="Gislard M."/>
            <person name="Lluch J."/>
            <person name="Milhes M."/>
            <person name="Lampietro C."/>
            <person name="Lopez Roques C."/>
            <person name="Donnadieu C."/>
            <person name="Du K."/>
            <person name="Schartl M."/>
            <person name="Guiguen Y."/>
        </authorList>
    </citation>
    <scope>NUCLEOTIDE SEQUENCE [LARGE SCALE GENOMIC DNA]</scope>
    <source>
        <strain evidence="11">Hh-F2</strain>
        <tissue evidence="11">Blood</tissue>
    </source>
</reference>
<dbReference type="SUPFAM" id="SSF48264">
    <property type="entry name" value="Cytochrome P450"/>
    <property type="match status" value="1"/>
</dbReference>